<name>A0A328F8C2_9BACT</name>
<evidence type="ECO:0000313" key="2">
    <source>
        <dbReference type="Proteomes" id="UP000248798"/>
    </source>
</evidence>
<protein>
    <submittedName>
        <fullName evidence="1">Uncharacterized protein</fullName>
    </submittedName>
</protein>
<comment type="caution">
    <text evidence="1">The sequence shown here is derived from an EMBL/GenBank/DDBJ whole genome shotgun (WGS) entry which is preliminary data.</text>
</comment>
<proteinExistence type="predicted"/>
<dbReference type="Proteomes" id="UP000248798">
    <property type="component" value="Unassembled WGS sequence"/>
</dbReference>
<dbReference type="EMBL" id="QLNI01000047">
    <property type="protein sequence ID" value="RAM00456.1"/>
    <property type="molecule type" value="Genomic_DNA"/>
</dbReference>
<organism evidence="1 2">
    <name type="scientific">Desulfobacter hydrogenophilus</name>
    <dbReference type="NCBI Taxonomy" id="2291"/>
    <lineage>
        <taxon>Bacteria</taxon>
        <taxon>Pseudomonadati</taxon>
        <taxon>Thermodesulfobacteriota</taxon>
        <taxon>Desulfobacteria</taxon>
        <taxon>Desulfobacterales</taxon>
        <taxon>Desulfobacteraceae</taxon>
        <taxon>Desulfobacter</taxon>
    </lineage>
</organism>
<gene>
    <name evidence="1" type="ORF">DO021_18910</name>
</gene>
<sequence>MALILFDNHVAYLIVSWLTMYQFGYNRPCQGSVKSCGIGIMFFGRSKTGRLFGQGRSGFPERTNG</sequence>
<evidence type="ECO:0000313" key="1">
    <source>
        <dbReference type="EMBL" id="RAM00456.1"/>
    </source>
</evidence>
<dbReference type="AlphaFoldDB" id="A0A328F8C2"/>
<accession>A0A328F8C2</accession>
<reference evidence="1 2" key="1">
    <citation type="submission" date="2018-06" db="EMBL/GenBank/DDBJ databases">
        <title>Complete Genome Sequence of Desulfobacter hydrogenophilus (DSM3380).</title>
        <authorList>
            <person name="Marietou A."/>
            <person name="Schreiber L."/>
            <person name="Marshall I."/>
            <person name="Jorgensen B."/>
        </authorList>
    </citation>
    <scope>NUCLEOTIDE SEQUENCE [LARGE SCALE GENOMIC DNA]</scope>
    <source>
        <strain evidence="1 2">DSM 3380</strain>
    </source>
</reference>